<name>A0A8S4N2Y6_OWEFU</name>
<accession>A0A8S4N2Y6</accession>
<reference evidence="1" key="1">
    <citation type="submission" date="2022-03" db="EMBL/GenBank/DDBJ databases">
        <authorList>
            <person name="Martin C."/>
        </authorList>
    </citation>
    <scope>NUCLEOTIDE SEQUENCE</scope>
</reference>
<sequence length="150" mass="16951">MCIKYGRQYFINDPGQDTLIKCYPEDTFDVCMSADTGIPGCSECLLPARVVCHENICGDEKFLVEQKMSKCMEYLLISCILLASALILTRVPHRVLNVGEGRWLYKGTVMEVASIDFQGDVLESARFMAMMNSTCPIDLEEVQYKRDKSV</sequence>
<evidence type="ECO:0000313" key="2">
    <source>
        <dbReference type="Proteomes" id="UP000749559"/>
    </source>
</evidence>
<evidence type="ECO:0000313" key="1">
    <source>
        <dbReference type="EMBL" id="CAH1774637.1"/>
    </source>
</evidence>
<keyword evidence="2" id="KW-1185">Reference proteome</keyword>
<dbReference type="EMBL" id="CAIIXF020000001">
    <property type="protein sequence ID" value="CAH1774637.1"/>
    <property type="molecule type" value="Genomic_DNA"/>
</dbReference>
<protein>
    <submittedName>
        <fullName evidence="1">Uncharacterized protein</fullName>
    </submittedName>
</protein>
<dbReference type="AlphaFoldDB" id="A0A8S4N2Y6"/>
<gene>
    <name evidence="1" type="ORF">OFUS_LOCUS2058</name>
</gene>
<dbReference type="Proteomes" id="UP000749559">
    <property type="component" value="Unassembled WGS sequence"/>
</dbReference>
<comment type="caution">
    <text evidence="1">The sequence shown here is derived from an EMBL/GenBank/DDBJ whole genome shotgun (WGS) entry which is preliminary data.</text>
</comment>
<proteinExistence type="predicted"/>
<organism evidence="1 2">
    <name type="scientific">Owenia fusiformis</name>
    <name type="common">Polychaete worm</name>
    <dbReference type="NCBI Taxonomy" id="6347"/>
    <lineage>
        <taxon>Eukaryota</taxon>
        <taxon>Metazoa</taxon>
        <taxon>Spiralia</taxon>
        <taxon>Lophotrochozoa</taxon>
        <taxon>Annelida</taxon>
        <taxon>Polychaeta</taxon>
        <taxon>Sedentaria</taxon>
        <taxon>Canalipalpata</taxon>
        <taxon>Sabellida</taxon>
        <taxon>Oweniida</taxon>
        <taxon>Oweniidae</taxon>
        <taxon>Owenia</taxon>
    </lineage>
</organism>